<organism evidence="2 3">
    <name type="scientific">Xanthobacter autotrophicus (strain ATCC BAA-1158 / Py2)</name>
    <dbReference type="NCBI Taxonomy" id="78245"/>
    <lineage>
        <taxon>Bacteria</taxon>
        <taxon>Pseudomonadati</taxon>
        <taxon>Pseudomonadota</taxon>
        <taxon>Alphaproteobacteria</taxon>
        <taxon>Hyphomicrobiales</taxon>
        <taxon>Xanthobacteraceae</taxon>
        <taxon>Xanthobacter</taxon>
    </lineage>
</organism>
<dbReference type="HOGENOM" id="CLU_2095931_0_0_5"/>
<dbReference type="KEGG" id="xau:Xaut_3800"/>
<dbReference type="AlphaFoldDB" id="A7ILY2"/>
<feature type="compositionally biased region" description="Polar residues" evidence="1">
    <location>
        <begin position="53"/>
        <end position="73"/>
    </location>
</feature>
<proteinExistence type="predicted"/>
<dbReference type="EMBL" id="CP000781">
    <property type="protein sequence ID" value="ABS69025.1"/>
    <property type="molecule type" value="Genomic_DNA"/>
</dbReference>
<gene>
    <name evidence="2" type="ordered locus">Xaut_3800</name>
</gene>
<name>A7ILY2_XANP2</name>
<protein>
    <submittedName>
        <fullName evidence="2">Uncharacterized protein</fullName>
    </submittedName>
</protein>
<accession>A7ILY2</accession>
<evidence type="ECO:0000313" key="3">
    <source>
        <dbReference type="Proteomes" id="UP000002417"/>
    </source>
</evidence>
<reference evidence="2 3" key="1">
    <citation type="submission" date="2007-07" db="EMBL/GenBank/DDBJ databases">
        <title>Complete sequence of chromosome of Xanthobacter autotrophicus Py2.</title>
        <authorList>
            <consortium name="US DOE Joint Genome Institute"/>
            <person name="Copeland A."/>
            <person name="Lucas S."/>
            <person name="Lapidus A."/>
            <person name="Barry K."/>
            <person name="Glavina del Rio T."/>
            <person name="Hammon N."/>
            <person name="Israni S."/>
            <person name="Dalin E."/>
            <person name="Tice H."/>
            <person name="Pitluck S."/>
            <person name="Sims D."/>
            <person name="Brettin T."/>
            <person name="Bruce D."/>
            <person name="Detter J.C."/>
            <person name="Han C."/>
            <person name="Tapia R."/>
            <person name="Brainard J."/>
            <person name="Schmutz J."/>
            <person name="Larimer F."/>
            <person name="Land M."/>
            <person name="Hauser L."/>
            <person name="Kyrpides N."/>
            <person name="Kim E."/>
            <person name="Ensigns S.A."/>
            <person name="Richardson P."/>
        </authorList>
    </citation>
    <scope>NUCLEOTIDE SEQUENCE [LARGE SCALE GENOMIC DNA]</scope>
    <source>
        <strain evidence="3">ATCC BAA-1158 / Py2</strain>
    </source>
</reference>
<keyword evidence="3" id="KW-1185">Reference proteome</keyword>
<evidence type="ECO:0000313" key="2">
    <source>
        <dbReference type="EMBL" id="ABS69025.1"/>
    </source>
</evidence>
<feature type="region of interest" description="Disordered" evidence="1">
    <location>
        <begin position="50"/>
        <end position="77"/>
    </location>
</feature>
<dbReference type="Proteomes" id="UP000002417">
    <property type="component" value="Chromosome"/>
</dbReference>
<evidence type="ECO:0000256" key="1">
    <source>
        <dbReference type="SAM" id="MobiDB-lite"/>
    </source>
</evidence>
<feature type="region of interest" description="Disordered" evidence="1">
    <location>
        <begin position="95"/>
        <end position="116"/>
    </location>
</feature>
<sequence>MRSCRQHEPTARKHEKQPEQFVVVFDAIRRLARDVRPLSTCAALSIPQAPRWTASNIRPRSTPHSKPTSSASTVVADERRIAKLEKVRLIAAEQLNKKPGPNSPAVLSQALETYEK</sequence>